<dbReference type="Pfam" id="PF00150">
    <property type="entry name" value="Cellulase"/>
    <property type="match status" value="1"/>
</dbReference>
<name>A0A5C6ED04_9BACT</name>
<comment type="caution">
    <text evidence="5">The sequence shown here is derived from an EMBL/GenBank/DDBJ whole genome shotgun (WGS) entry which is preliminary data.</text>
</comment>
<sequence length="313" mass="35301">MIFQNTLLTSFWATGIVLSFTGFSHAGGMNLPRTHGSSNQGAFLPGVYQYDYDEKDIARIQESHFDHFRMLVNVETCHDSEALTEMLTLFAKLGSRGIVCMNDTNQPGEIEHGNGRVNDLAEMAAAWKIVYERVKHLQDVKFEVFNEPFGYRSAEEYLQAMNTLIAKAGLPEERCILNGIGYAEDIQSVAKAGWTGDLAYHFYPNWLPRGQQSLGNYSQLIQTSLSGVSNDIYITEFGAALNRGDVYNASSTRNGNVLALQGLQDALRNLKKRGQHVKETYHWHGWDNGDSYSFWDKDNHFGAEKIRQIQEDP</sequence>
<dbReference type="GO" id="GO:0004553">
    <property type="term" value="F:hydrolase activity, hydrolyzing O-glycosyl compounds"/>
    <property type="evidence" value="ECO:0007669"/>
    <property type="project" value="InterPro"/>
</dbReference>
<dbReference type="SUPFAM" id="SSF51445">
    <property type="entry name" value="(Trans)glycosidases"/>
    <property type="match status" value="1"/>
</dbReference>
<dbReference type="RefSeq" id="WP_146598261.1">
    <property type="nucleotide sequence ID" value="NZ_SJPY01000001.1"/>
</dbReference>
<dbReference type="AlphaFoldDB" id="A0A5C6ED04"/>
<evidence type="ECO:0000313" key="5">
    <source>
        <dbReference type="EMBL" id="TWU45591.1"/>
    </source>
</evidence>
<evidence type="ECO:0000259" key="4">
    <source>
        <dbReference type="Pfam" id="PF00150"/>
    </source>
</evidence>
<dbReference type="Gene3D" id="3.20.20.80">
    <property type="entry name" value="Glycosidases"/>
    <property type="match status" value="1"/>
</dbReference>
<accession>A0A5C6ED04</accession>
<keyword evidence="6" id="KW-1185">Reference proteome</keyword>
<dbReference type="EMBL" id="SJPY01000001">
    <property type="protein sequence ID" value="TWU45591.1"/>
    <property type="molecule type" value="Genomic_DNA"/>
</dbReference>
<keyword evidence="2 3" id="KW-0326">Glycosidase</keyword>
<evidence type="ECO:0000256" key="3">
    <source>
        <dbReference type="RuleBase" id="RU361153"/>
    </source>
</evidence>
<proteinExistence type="inferred from homology"/>
<comment type="similarity">
    <text evidence="3">Belongs to the glycosyl hydrolase 5 (cellulase A) family.</text>
</comment>
<gene>
    <name evidence="5" type="ORF">Q31b_07660</name>
</gene>
<evidence type="ECO:0000313" key="6">
    <source>
        <dbReference type="Proteomes" id="UP000315471"/>
    </source>
</evidence>
<protein>
    <recommendedName>
        <fullName evidence="4">Glycoside hydrolase family 5 domain-containing protein</fullName>
    </recommendedName>
</protein>
<dbReference type="InterPro" id="IPR001547">
    <property type="entry name" value="Glyco_hydro_5"/>
</dbReference>
<evidence type="ECO:0000256" key="2">
    <source>
        <dbReference type="ARBA" id="ARBA00023295"/>
    </source>
</evidence>
<organism evidence="5 6">
    <name type="scientific">Novipirellula aureliae</name>
    <dbReference type="NCBI Taxonomy" id="2527966"/>
    <lineage>
        <taxon>Bacteria</taxon>
        <taxon>Pseudomonadati</taxon>
        <taxon>Planctomycetota</taxon>
        <taxon>Planctomycetia</taxon>
        <taxon>Pirellulales</taxon>
        <taxon>Pirellulaceae</taxon>
        <taxon>Novipirellula</taxon>
    </lineage>
</organism>
<reference evidence="5 6" key="1">
    <citation type="submission" date="2019-02" db="EMBL/GenBank/DDBJ databases">
        <title>Deep-cultivation of Planctomycetes and their phenomic and genomic characterization uncovers novel biology.</title>
        <authorList>
            <person name="Wiegand S."/>
            <person name="Jogler M."/>
            <person name="Boedeker C."/>
            <person name="Pinto D."/>
            <person name="Vollmers J."/>
            <person name="Rivas-Marin E."/>
            <person name="Kohn T."/>
            <person name="Peeters S.H."/>
            <person name="Heuer A."/>
            <person name="Rast P."/>
            <person name="Oberbeckmann S."/>
            <person name="Bunk B."/>
            <person name="Jeske O."/>
            <person name="Meyerdierks A."/>
            <person name="Storesund J.E."/>
            <person name="Kallscheuer N."/>
            <person name="Luecker S."/>
            <person name="Lage O.M."/>
            <person name="Pohl T."/>
            <person name="Merkel B.J."/>
            <person name="Hornburger P."/>
            <person name="Mueller R.-W."/>
            <person name="Bruemmer F."/>
            <person name="Labrenz M."/>
            <person name="Spormann A.M."/>
            <person name="Op Den Camp H."/>
            <person name="Overmann J."/>
            <person name="Amann R."/>
            <person name="Jetten M.S.M."/>
            <person name="Mascher T."/>
            <person name="Medema M.H."/>
            <person name="Devos D.P."/>
            <person name="Kaster A.-K."/>
            <person name="Ovreas L."/>
            <person name="Rohde M."/>
            <person name="Galperin M.Y."/>
            <person name="Jogler C."/>
        </authorList>
    </citation>
    <scope>NUCLEOTIDE SEQUENCE [LARGE SCALE GENOMIC DNA]</scope>
    <source>
        <strain evidence="5 6">Q31b</strain>
    </source>
</reference>
<dbReference type="GO" id="GO:0000272">
    <property type="term" value="P:polysaccharide catabolic process"/>
    <property type="evidence" value="ECO:0007669"/>
    <property type="project" value="InterPro"/>
</dbReference>
<dbReference type="InterPro" id="IPR017853">
    <property type="entry name" value="GH"/>
</dbReference>
<feature type="domain" description="Glycoside hydrolase family 5" evidence="4">
    <location>
        <begin position="52"/>
        <end position="251"/>
    </location>
</feature>
<dbReference type="Proteomes" id="UP000315471">
    <property type="component" value="Unassembled WGS sequence"/>
</dbReference>
<dbReference type="OrthoDB" id="273314at2"/>
<evidence type="ECO:0000256" key="1">
    <source>
        <dbReference type="ARBA" id="ARBA00022801"/>
    </source>
</evidence>
<keyword evidence="1 3" id="KW-0378">Hydrolase</keyword>